<dbReference type="InterPro" id="IPR045860">
    <property type="entry name" value="Snake_toxin-like_sf"/>
</dbReference>
<dbReference type="InterPro" id="IPR042339">
    <property type="entry name" value="Ly6D"/>
</dbReference>
<dbReference type="InParanoid" id="A0A6J2NAA9"/>
<keyword evidence="3" id="KW-1003">Cell membrane</keyword>
<proteinExistence type="predicted"/>
<feature type="chain" id="PRO_5026986022" evidence="9">
    <location>
        <begin position="21"/>
        <end position="128"/>
    </location>
</feature>
<evidence type="ECO:0000313" key="11">
    <source>
        <dbReference type="Proteomes" id="UP000504628"/>
    </source>
</evidence>
<evidence type="ECO:0000256" key="8">
    <source>
        <dbReference type="SAM" id="Phobius"/>
    </source>
</evidence>
<evidence type="ECO:0000256" key="5">
    <source>
        <dbReference type="ARBA" id="ARBA00022729"/>
    </source>
</evidence>
<evidence type="ECO:0000259" key="10">
    <source>
        <dbReference type="SMART" id="SM00134"/>
    </source>
</evidence>
<dbReference type="GO" id="GO:0005886">
    <property type="term" value="C:plasma membrane"/>
    <property type="evidence" value="ECO:0007669"/>
    <property type="project" value="UniProtKB-SubCell"/>
</dbReference>
<evidence type="ECO:0000256" key="6">
    <source>
        <dbReference type="ARBA" id="ARBA00023136"/>
    </source>
</evidence>
<dbReference type="SMART" id="SM00134">
    <property type="entry name" value="LU"/>
    <property type="match status" value="1"/>
</dbReference>
<dbReference type="InterPro" id="IPR016054">
    <property type="entry name" value="LY6_UPA_recep-like"/>
</dbReference>
<dbReference type="FunCoup" id="A0A6J2NAA9">
    <property type="interactions" value="23"/>
</dbReference>
<dbReference type="InterPro" id="IPR035076">
    <property type="entry name" value="Toxin/TOLIP"/>
</dbReference>
<dbReference type="PANTHER" id="PTHR16982:SF2">
    <property type="entry name" value="LYMPHOCYTE ANTIGEN 6D"/>
    <property type="match status" value="1"/>
</dbReference>
<feature type="transmembrane region" description="Helical" evidence="8">
    <location>
        <begin position="104"/>
        <end position="125"/>
    </location>
</feature>
<dbReference type="RefSeq" id="XP_028389407.1">
    <property type="nucleotide sequence ID" value="XM_028533606.2"/>
</dbReference>
<evidence type="ECO:0000256" key="4">
    <source>
        <dbReference type="ARBA" id="ARBA00022622"/>
    </source>
</evidence>
<gene>
    <name evidence="12" type="primary">LY6D</name>
</gene>
<dbReference type="OrthoDB" id="9449056at2759"/>
<dbReference type="Gene3D" id="2.10.60.10">
    <property type="entry name" value="CD59"/>
    <property type="match status" value="1"/>
</dbReference>
<evidence type="ECO:0000256" key="9">
    <source>
        <dbReference type="SAM" id="SignalP"/>
    </source>
</evidence>
<keyword evidence="8" id="KW-1133">Transmembrane helix</keyword>
<accession>A0A6J2NAA9</accession>
<dbReference type="Proteomes" id="UP000504628">
    <property type="component" value="Chromosome 7"/>
</dbReference>
<name>A0A6J2NAA9_9CHIR</name>
<dbReference type="GeneID" id="114514445"/>
<keyword evidence="7" id="KW-0325">Glycoprotein</keyword>
<keyword evidence="5 9" id="KW-0732">Signal</keyword>
<evidence type="ECO:0000256" key="1">
    <source>
        <dbReference type="ARBA" id="ARBA00004236"/>
    </source>
</evidence>
<dbReference type="CTD" id="8581"/>
<keyword evidence="6 8" id="KW-0472">Membrane</keyword>
<keyword evidence="4" id="KW-0336">GPI-anchor</keyword>
<evidence type="ECO:0000313" key="12">
    <source>
        <dbReference type="RefSeq" id="XP_028389407.1"/>
    </source>
</evidence>
<evidence type="ECO:0000256" key="7">
    <source>
        <dbReference type="ARBA" id="ARBA00023180"/>
    </source>
</evidence>
<organism evidence="11 12">
    <name type="scientific">Phyllostomus discolor</name>
    <name type="common">pale spear-nosed bat</name>
    <dbReference type="NCBI Taxonomy" id="89673"/>
    <lineage>
        <taxon>Eukaryota</taxon>
        <taxon>Metazoa</taxon>
        <taxon>Chordata</taxon>
        <taxon>Craniata</taxon>
        <taxon>Vertebrata</taxon>
        <taxon>Euteleostomi</taxon>
        <taxon>Mammalia</taxon>
        <taxon>Eutheria</taxon>
        <taxon>Laurasiatheria</taxon>
        <taxon>Chiroptera</taxon>
        <taxon>Yangochiroptera</taxon>
        <taxon>Phyllostomidae</taxon>
        <taxon>Phyllostominae</taxon>
        <taxon>Phyllostomus</taxon>
    </lineage>
</organism>
<reference evidence="12" key="1">
    <citation type="submission" date="2025-08" db="UniProtKB">
        <authorList>
            <consortium name="RefSeq"/>
        </authorList>
    </citation>
    <scope>IDENTIFICATION</scope>
    <source>
        <tissue evidence="12">Muscle</tissue>
    </source>
</reference>
<protein>
    <submittedName>
        <fullName evidence="12">Lymphocyte antigen 6D</fullName>
    </submittedName>
</protein>
<feature type="domain" description="UPAR/Ly6" evidence="10">
    <location>
        <begin position="21"/>
        <end position="106"/>
    </location>
</feature>
<dbReference type="CDD" id="cd23542">
    <property type="entry name" value="TFP_LU_ECD_Ly6D"/>
    <property type="match status" value="1"/>
</dbReference>
<dbReference type="PANTHER" id="PTHR16982">
    <property type="entry name" value="LYMPHOCYTE ANTIGEN 6D"/>
    <property type="match status" value="1"/>
</dbReference>
<dbReference type="AlphaFoldDB" id="A0A6J2NAA9"/>
<feature type="signal peptide" evidence="9">
    <location>
        <begin position="1"/>
        <end position="20"/>
    </location>
</feature>
<dbReference type="GO" id="GO:0009986">
    <property type="term" value="C:cell surface"/>
    <property type="evidence" value="ECO:0007669"/>
    <property type="project" value="InterPro"/>
</dbReference>
<dbReference type="Pfam" id="PF00087">
    <property type="entry name" value="Toxin_TOLIP"/>
    <property type="match status" value="1"/>
</dbReference>
<keyword evidence="8" id="KW-0812">Transmembrane</keyword>
<evidence type="ECO:0000256" key="3">
    <source>
        <dbReference type="ARBA" id="ARBA00022475"/>
    </source>
</evidence>
<dbReference type="GO" id="GO:0030098">
    <property type="term" value="P:lymphocyte differentiation"/>
    <property type="evidence" value="ECO:0007669"/>
    <property type="project" value="InterPro"/>
</dbReference>
<dbReference type="SUPFAM" id="SSF57302">
    <property type="entry name" value="Snake toxin-like"/>
    <property type="match status" value="1"/>
</dbReference>
<dbReference type="KEGG" id="pdic:114514445"/>
<dbReference type="GO" id="GO:0098552">
    <property type="term" value="C:side of membrane"/>
    <property type="evidence" value="ECO:0007669"/>
    <property type="project" value="UniProtKB-KW"/>
</dbReference>
<keyword evidence="11" id="KW-1185">Reference proteome</keyword>
<evidence type="ECO:0000256" key="2">
    <source>
        <dbReference type="ARBA" id="ARBA00004589"/>
    </source>
</evidence>
<comment type="subcellular location">
    <subcellularLocation>
        <location evidence="1">Cell membrane</location>
    </subcellularLocation>
    <subcellularLocation>
        <location evidence="2">Membrane</location>
        <topology evidence="2">Lipid-anchor</topology>
        <topology evidence="2">GPI-anchor</topology>
    </subcellularLocation>
</comment>
<sequence>MKTVLLLLLLLAAATGPARALQCHVCTSASNCERPKMCQPSSRYCKTQHKVDALKGNLVEKSCEDACTPDTHQTGQVSSGASYTHCCETDLCNRRLPSRAPAGALPLSGALPLALALGLLALLWAPGL</sequence>
<keyword evidence="4" id="KW-0449">Lipoprotein</keyword>
<dbReference type="FunFam" id="2.10.60.10:FF:000003">
    <property type="entry name" value="lymphocyte antigen 6E isoform X1"/>
    <property type="match status" value="1"/>
</dbReference>